<keyword evidence="6 11" id="KW-0798">TonB box</keyword>
<evidence type="ECO:0000256" key="2">
    <source>
        <dbReference type="ARBA" id="ARBA00009810"/>
    </source>
</evidence>
<dbReference type="InterPro" id="IPR039426">
    <property type="entry name" value="TonB-dep_rcpt-like"/>
</dbReference>
<feature type="domain" description="TonB-dependent receptor plug" evidence="14">
    <location>
        <begin position="64"/>
        <end position="181"/>
    </location>
</feature>
<protein>
    <submittedName>
        <fullName evidence="15">TonB-dependent receptor</fullName>
    </submittedName>
</protein>
<dbReference type="InterPro" id="IPR010104">
    <property type="entry name" value="TonB_rcpt_bac"/>
</dbReference>
<gene>
    <name evidence="15" type="primary">nagA</name>
    <name evidence="15" type="ORF">GCM10007907_29270</name>
</gene>
<comment type="caution">
    <text evidence="15">The sequence shown here is derived from an EMBL/GenBank/DDBJ whole genome shotgun (WGS) entry which is preliminary data.</text>
</comment>
<evidence type="ECO:0000259" key="14">
    <source>
        <dbReference type="Pfam" id="PF07715"/>
    </source>
</evidence>
<keyword evidence="16" id="KW-1185">Reference proteome</keyword>
<evidence type="ECO:0000256" key="5">
    <source>
        <dbReference type="ARBA" id="ARBA00022692"/>
    </source>
</evidence>
<dbReference type="InterPro" id="IPR000531">
    <property type="entry name" value="Beta-barrel_TonB"/>
</dbReference>
<keyword evidence="5 10" id="KW-0812">Transmembrane</keyword>
<evidence type="ECO:0000313" key="16">
    <source>
        <dbReference type="Proteomes" id="UP001156706"/>
    </source>
</evidence>
<feature type="domain" description="TonB-dependent receptor-like beta-barrel" evidence="13">
    <location>
        <begin position="439"/>
        <end position="877"/>
    </location>
</feature>
<dbReference type="InterPro" id="IPR036942">
    <property type="entry name" value="Beta-barrel_TonB_sf"/>
</dbReference>
<keyword evidence="8 15" id="KW-0675">Receptor</keyword>
<evidence type="ECO:0000256" key="12">
    <source>
        <dbReference type="SAM" id="SignalP"/>
    </source>
</evidence>
<comment type="subcellular location">
    <subcellularLocation>
        <location evidence="1 10">Cell outer membrane</location>
        <topology evidence="1 10">Multi-pass membrane protein</topology>
    </subcellularLocation>
</comment>
<evidence type="ECO:0000256" key="1">
    <source>
        <dbReference type="ARBA" id="ARBA00004571"/>
    </source>
</evidence>
<keyword evidence="7 10" id="KW-0472">Membrane</keyword>
<name>A0ABQ5YHZ6_9NEIS</name>
<dbReference type="Gene3D" id="2.40.170.20">
    <property type="entry name" value="TonB-dependent receptor, beta-barrel domain"/>
    <property type="match status" value="1"/>
</dbReference>
<evidence type="ECO:0000256" key="10">
    <source>
        <dbReference type="PROSITE-ProRule" id="PRU01360"/>
    </source>
</evidence>
<reference evidence="16" key="1">
    <citation type="journal article" date="2019" name="Int. J. Syst. Evol. Microbiol.">
        <title>The Global Catalogue of Microorganisms (GCM) 10K type strain sequencing project: providing services to taxonomists for standard genome sequencing and annotation.</title>
        <authorList>
            <consortium name="The Broad Institute Genomics Platform"/>
            <consortium name="The Broad Institute Genome Sequencing Center for Infectious Disease"/>
            <person name="Wu L."/>
            <person name="Ma J."/>
        </authorList>
    </citation>
    <scope>NUCLEOTIDE SEQUENCE [LARGE SCALE GENOMIC DNA]</scope>
    <source>
        <strain evidence="16">NBRC 110044</strain>
    </source>
</reference>
<dbReference type="RefSeq" id="WP_284197217.1">
    <property type="nucleotide sequence ID" value="NZ_BSOG01000003.1"/>
</dbReference>
<dbReference type="Proteomes" id="UP001156706">
    <property type="component" value="Unassembled WGS sequence"/>
</dbReference>
<keyword evidence="9 10" id="KW-0998">Cell outer membrane</keyword>
<dbReference type="Gene3D" id="2.170.130.10">
    <property type="entry name" value="TonB-dependent receptor, plug domain"/>
    <property type="match status" value="1"/>
</dbReference>
<dbReference type="InterPro" id="IPR037066">
    <property type="entry name" value="Plug_dom_sf"/>
</dbReference>
<accession>A0ABQ5YHZ6</accession>
<keyword evidence="12" id="KW-0732">Signal</keyword>
<evidence type="ECO:0000313" key="15">
    <source>
        <dbReference type="EMBL" id="GLR14137.1"/>
    </source>
</evidence>
<keyword evidence="3 10" id="KW-0813">Transport</keyword>
<dbReference type="EMBL" id="BSOG01000003">
    <property type="protein sequence ID" value="GLR14137.1"/>
    <property type="molecule type" value="Genomic_DNA"/>
</dbReference>
<dbReference type="PANTHER" id="PTHR40980">
    <property type="entry name" value="PLUG DOMAIN-CONTAINING PROTEIN"/>
    <property type="match status" value="1"/>
</dbReference>
<dbReference type="PANTHER" id="PTHR40980:SF3">
    <property type="entry name" value="TONB-DEPENDENT RECEPTOR-LIKE BETA-BARREL DOMAIN-CONTAINING PROTEIN"/>
    <property type="match status" value="1"/>
</dbReference>
<evidence type="ECO:0000256" key="9">
    <source>
        <dbReference type="ARBA" id="ARBA00023237"/>
    </source>
</evidence>
<dbReference type="InterPro" id="IPR012910">
    <property type="entry name" value="Plug_dom"/>
</dbReference>
<dbReference type="Pfam" id="PF00593">
    <property type="entry name" value="TonB_dep_Rec_b-barrel"/>
    <property type="match status" value="1"/>
</dbReference>
<dbReference type="CDD" id="cd01347">
    <property type="entry name" value="ligand_gated_channel"/>
    <property type="match status" value="1"/>
</dbReference>
<comment type="similarity">
    <text evidence="2 10 11">Belongs to the TonB-dependent receptor family.</text>
</comment>
<feature type="signal peptide" evidence="12">
    <location>
        <begin position="1"/>
        <end position="33"/>
    </location>
</feature>
<dbReference type="Pfam" id="PF07715">
    <property type="entry name" value="Plug"/>
    <property type="match status" value="1"/>
</dbReference>
<dbReference type="SUPFAM" id="SSF56935">
    <property type="entry name" value="Porins"/>
    <property type="match status" value="1"/>
</dbReference>
<dbReference type="NCBIfam" id="TIGR01782">
    <property type="entry name" value="TonB-Xanth-Caul"/>
    <property type="match status" value="1"/>
</dbReference>
<evidence type="ECO:0000256" key="8">
    <source>
        <dbReference type="ARBA" id="ARBA00023170"/>
    </source>
</evidence>
<proteinExistence type="inferred from homology"/>
<evidence type="ECO:0000259" key="13">
    <source>
        <dbReference type="Pfam" id="PF00593"/>
    </source>
</evidence>
<evidence type="ECO:0000256" key="7">
    <source>
        <dbReference type="ARBA" id="ARBA00023136"/>
    </source>
</evidence>
<evidence type="ECO:0000256" key="6">
    <source>
        <dbReference type="ARBA" id="ARBA00023077"/>
    </source>
</evidence>
<evidence type="ECO:0000256" key="4">
    <source>
        <dbReference type="ARBA" id="ARBA00022452"/>
    </source>
</evidence>
<keyword evidence="4 10" id="KW-1134">Transmembrane beta strand</keyword>
<sequence>MFNERGFAMQYKPTPVALAVAIAMLGAAAPAYAADAPAAQPEVKAEEVKVTGIRASKQRSLVAKRNAASVVEVVTSEDIGKMPDKNVADSLQRVPGVNTITAGGTEGGFGENDRISLRGTPPSLTATTINGHGVGTGDWFILNQTGAGRSVSYSLLPSELVERIEVRKSARADITEGGVAGSVDIQTRHPLDAKTQFSATGNIQAVYSELADKWDPQLSASFNWKNSANTFGIMVQGFNEKRHLRRDGQEFLWWDTLENLWGKNNDVLAAAPELRGKNISLLTGSAWFEQERVRKGGLITLQARPAEGINLELSGFSSKLNASNYNRNQMFWAVSPLTNGVVPSSYTIEGSTVTAIAFPATCPAHLNGACGGSWIQDAIGRKGAYAKSDFLNLDGRFNISDRFTLTGQLGTTRGEGGTPRDTIAEIGGPYVGGSYKLNGMNGAATVTIPGVANFPTAGNIDTWGGKVLTKDSEDYGQIDGRYAFAEGVVPTLKFGLHFAKHERSLEQSGSITDPAGVPRSSLGAVTGSYPSDFGAGLGGGVLGGSWAIPFDQLIAWGDKYKRPDRQDWASSYTISEPTSSAYIMADIQTDEGLSGNVGIRFARTKEEIKSYVLDANGSFQGPGNTRYAASVVSSDYTDVLPSANLRLDIGSDLVARIALAKVMARPDFGRLAGLSLNDTSLSGSGGNPYLKPIRSTNFDAGVEWYFGKNAMLSAAFYSMDLSSYVSFGTYNAVFRNGVESQKQGKDVFSTYLMNTPINTTGDVKGIELSLEMPIGGGFGFNTNYTYADGKETSVACEAKENAGDRHACDLVGTSEHSFNLGGFYEVGKLSARVAYNYRSAFLNGIDRRSAVYQDAVGTWVASLGYTINDNLALSFDAKDINNPLLKTYVYDKTGAKQPQSFYKNGRQYYVGLRMKY</sequence>
<evidence type="ECO:0000256" key="3">
    <source>
        <dbReference type="ARBA" id="ARBA00022448"/>
    </source>
</evidence>
<evidence type="ECO:0000256" key="11">
    <source>
        <dbReference type="RuleBase" id="RU003357"/>
    </source>
</evidence>
<dbReference type="PROSITE" id="PS52016">
    <property type="entry name" value="TONB_DEPENDENT_REC_3"/>
    <property type="match status" value="1"/>
</dbReference>
<organism evidence="15 16">
    <name type="scientific">Chitinimonas prasina</name>
    <dbReference type="NCBI Taxonomy" id="1434937"/>
    <lineage>
        <taxon>Bacteria</taxon>
        <taxon>Pseudomonadati</taxon>
        <taxon>Pseudomonadota</taxon>
        <taxon>Betaproteobacteria</taxon>
        <taxon>Neisseriales</taxon>
        <taxon>Chitinibacteraceae</taxon>
        <taxon>Chitinimonas</taxon>
    </lineage>
</organism>
<feature type="chain" id="PRO_5047166364" evidence="12">
    <location>
        <begin position="34"/>
        <end position="916"/>
    </location>
</feature>